<evidence type="ECO:0000313" key="1">
    <source>
        <dbReference type="EMBL" id="GAA4957608.1"/>
    </source>
</evidence>
<accession>A0AAV3U8Z9</accession>
<name>A0AAV3U8Z9_9ALTE</name>
<evidence type="ECO:0000313" key="2">
    <source>
        <dbReference type="Proteomes" id="UP001409585"/>
    </source>
</evidence>
<comment type="caution">
    <text evidence="1">The sequence shown here is derived from an EMBL/GenBank/DDBJ whole genome shotgun (WGS) entry which is preliminary data.</text>
</comment>
<reference evidence="2" key="1">
    <citation type="journal article" date="2019" name="Int. J. Syst. Evol. Microbiol.">
        <title>The Global Catalogue of Microorganisms (GCM) 10K type strain sequencing project: providing services to taxonomists for standard genome sequencing and annotation.</title>
        <authorList>
            <consortium name="The Broad Institute Genomics Platform"/>
            <consortium name="The Broad Institute Genome Sequencing Center for Infectious Disease"/>
            <person name="Wu L."/>
            <person name="Ma J."/>
        </authorList>
    </citation>
    <scope>NUCLEOTIDE SEQUENCE [LARGE SCALE GENOMIC DNA]</scope>
    <source>
        <strain evidence="2">JCM 19134</strain>
    </source>
</reference>
<dbReference type="AlphaFoldDB" id="A0AAV3U8Z9"/>
<protein>
    <recommendedName>
        <fullName evidence="3">PNPLA domain-containing protein</fullName>
    </recommendedName>
</protein>
<gene>
    <name evidence="1" type="ORF">GCM10025791_42690</name>
</gene>
<keyword evidence="2" id="KW-1185">Reference proteome</keyword>
<organism evidence="1 2">
    <name type="scientific">Halioxenophilus aromaticivorans</name>
    <dbReference type="NCBI Taxonomy" id="1306992"/>
    <lineage>
        <taxon>Bacteria</taxon>
        <taxon>Pseudomonadati</taxon>
        <taxon>Pseudomonadota</taxon>
        <taxon>Gammaproteobacteria</taxon>
        <taxon>Alteromonadales</taxon>
        <taxon>Alteromonadaceae</taxon>
        <taxon>Halioxenophilus</taxon>
    </lineage>
</organism>
<sequence>MTAFYEETKACIDAVFEAHAPSEVTLTLDATGVNGHVQLLVLSIIGYQRLTQLKRVNAISGSCYAYLVYHALNTTGIEGLGAIMQRWDSNMRRHFHKTRVLKTLAKLPMAAVGKGNIFNPQCLEAMLRGTVNDHNANRPLSTVPDNAVFWVYNQTRGCPVGLNARGEYQDYSMAELARTFAAIPKLYGAAKLGDDWFIDPVFSKDYSALRTALKKDAKPGHHIYSNIAFAKQTPNITYIKTHQYGDGKRMVVADFIKLMLNIPNRKIYHAFQQANIPFSK</sequence>
<dbReference type="RefSeq" id="WP_345427122.1">
    <property type="nucleotide sequence ID" value="NZ_AP031496.1"/>
</dbReference>
<proteinExistence type="predicted"/>
<evidence type="ECO:0008006" key="3">
    <source>
        <dbReference type="Google" id="ProtNLM"/>
    </source>
</evidence>
<dbReference type="EMBL" id="BAABLX010000075">
    <property type="protein sequence ID" value="GAA4957608.1"/>
    <property type="molecule type" value="Genomic_DNA"/>
</dbReference>
<dbReference type="Proteomes" id="UP001409585">
    <property type="component" value="Unassembled WGS sequence"/>
</dbReference>